<dbReference type="InterPro" id="IPR036396">
    <property type="entry name" value="Cyt_P450_sf"/>
</dbReference>
<evidence type="ECO:0000256" key="7">
    <source>
        <dbReference type="RuleBase" id="RU000461"/>
    </source>
</evidence>
<evidence type="ECO:0000313" key="8">
    <source>
        <dbReference type="EMBL" id="CCU82986.1"/>
    </source>
</evidence>
<keyword evidence="7 8" id="KW-0503">Monooxygenase</keyword>
<dbReference type="Pfam" id="PF00067">
    <property type="entry name" value="p450"/>
    <property type="match status" value="1"/>
</dbReference>
<keyword evidence="7" id="KW-0560">Oxidoreductase</keyword>
<dbReference type="InterPro" id="IPR002401">
    <property type="entry name" value="Cyt_P450_E_grp-I"/>
</dbReference>
<dbReference type="GO" id="GO:0004497">
    <property type="term" value="F:monooxygenase activity"/>
    <property type="evidence" value="ECO:0007669"/>
    <property type="project" value="UniProtKB-KW"/>
</dbReference>
<dbReference type="Gene3D" id="1.10.630.10">
    <property type="entry name" value="Cytochrome P450"/>
    <property type="match status" value="1"/>
</dbReference>
<dbReference type="GO" id="GO:0020037">
    <property type="term" value="F:heme binding"/>
    <property type="evidence" value="ECO:0007669"/>
    <property type="project" value="InterPro"/>
</dbReference>
<dbReference type="PANTHER" id="PTHR24305">
    <property type="entry name" value="CYTOCHROME P450"/>
    <property type="match status" value="1"/>
</dbReference>
<protein>
    <submittedName>
        <fullName evidence="8">Putative cytochrome P450 monooxygenase</fullName>
    </submittedName>
</protein>
<evidence type="ECO:0000256" key="5">
    <source>
        <dbReference type="ARBA" id="ARBA00023004"/>
    </source>
</evidence>
<comment type="similarity">
    <text evidence="2 7">Belongs to the cytochrome P450 family.</text>
</comment>
<gene>
    <name evidence="8" type="ORF">BGHDH14_bgh01041</name>
</gene>
<dbReference type="CDD" id="cd11058">
    <property type="entry name" value="CYP60B-like"/>
    <property type="match status" value="1"/>
</dbReference>
<dbReference type="InterPro" id="IPR050121">
    <property type="entry name" value="Cytochrome_P450_monoxygenase"/>
</dbReference>
<dbReference type="Proteomes" id="UP000015441">
    <property type="component" value="Unassembled WGS sequence"/>
</dbReference>
<dbReference type="PANTHER" id="PTHR24305:SF210">
    <property type="entry name" value="CYTOCHROME P450 MONOOXYGENASE ASQL-RELATED"/>
    <property type="match status" value="1"/>
</dbReference>
<accession>N1JQU4</accession>
<comment type="caution">
    <text evidence="8">The sequence shown here is derived from an EMBL/GenBank/DDBJ whole genome shotgun (WGS) entry which is preliminary data.</text>
</comment>
<dbReference type="HOGENOM" id="CLU_001570_14_11_1"/>
<comment type="cofactor">
    <cofactor evidence="1 6">
        <name>heme</name>
        <dbReference type="ChEBI" id="CHEBI:30413"/>
    </cofactor>
</comment>
<dbReference type="GO" id="GO:0016705">
    <property type="term" value="F:oxidoreductase activity, acting on paired donors, with incorporation or reduction of molecular oxygen"/>
    <property type="evidence" value="ECO:0007669"/>
    <property type="project" value="InterPro"/>
</dbReference>
<evidence type="ECO:0000256" key="1">
    <source>
        <dbReference type="ARBA" id="ARBA00001971"/>
    </source>
</evidence>
<dbReference type="eggNOG" id="KOG0158">
    <property type="taxonomic scope" value="Eukaryota"/>
</dbReference>
<dbReference type="OrthoDB" id="1470350at2759"/>
<proteinExistence type="inferred from homology"/>
<evidence type="ECO:0000256" key="4">
    <source>
        <dbReference type="ARBA" id="ARBA00022723"/>
    </source>
</evidence>
<evidence type="ECO:0000256" key="6">
    <source>
        <dbReference type="PIRSR" id="PIRSR602401-1"/>
    </source>
</evidence>
<dbReference type="PROSITE" id="PS00086">
    <property type="entry name" value="CYTOCHROME_P450"/>
    <property type="match status" value="1"/>
</dbReference>
<organism evidence="8 9">
    <name type="scientific">Blumeria graminis f. sp. hordei (strain DH14)</name>
    <name type="common">Barley powdery mildew</name>
    <name type="synonym">Oidium monilioides f. sp. hordei</name>
    <dbReference type="NCBI Taxonomy" id="546991"/>
    <lineage>
        <taxon>Eukaryota</taxon>
        <taxon>Fungi</taxon>
        <taxon>Dikarya</taxon>
        <taxon>Ascomycota</taxon>
        <taxon>Pezizomycotina</taxon>
        <taxon>Leotiomycetes</taxon>
        <taxon>Erysiphales</taxon>
        <taxon>Erysiphaceae</taxon>
        <taxon>Blumeria</taxon>
        <taxon>Blumeria hordei</taxon>
    </lineage>
</organism>
<dbReference type="GO" id="GO:0005506">
    <property type="term" value="F:iron ion binding"/>
    <property type="evidence" value="ECO:0007669"/>
    <property type="project" value="InterPro"/>
</dbReference>
<sequence length="511" mass="58581">MISSSQLAIIVVSPQKEPDRPGLIFVSLRAIYSLYTHPLRKYPGPLLNKLTYIVKAYHLLRGDYVSYLQTLHRKYGHTVCVSPTEICYTDPQAWAEIYGHPTTSKSGNLPKDARKLRFEQNGAANIMSANDADHRRIRRIQTHMFSEKALTTQEPLMITYVDLLISRLQDKAKHSSTSIVNLVDWYNYTTFDILGQLAFGESFGCLQSKALHPWINNVFLSIKDSLYWAASDDFPWPLDKLIYRSTPSETRNAPFQATDFANQKARARMARDSSDQVDFMSYIMKHNDEKGMTKLEIENNAQFLILAGSETISSFLSGLTFHLLTYPQHLNKLTSLIRDTFLTSSEITGPALDQLEYLNIIIEESFRLYSPVTMITPRYTPAGGRMICGEFVPEHISVSVSIIAANTSPDLWTDPDDFVPERWYKDDRCPEKYRSDDKRVMQPFSIGPRNCIGQNMAKHEIRLILAAILWNFNLEIQPESLDWKKNQKVFGLWERPALKVRLIPRDHIGCI</sequence>
<keyword evidence="5 6" id="KW-0408">Iron</keyword>
<dbReference type="SUPFAM" id="SSF48264">
    <property type="entry name" value="Cytochrome P450"/>
    <property type="match status" value="1"/>
</dbReference>
<keyword evidence="3 6" id="KW-0349">Heme</keyword>
<dbReference type="PRINTS" id="PR00385">
    <property type="entry name" value="P450"/>
</dbReference>
<evidence type="ECO:0000256" key="2">
    <source>
        <dbReference type="ARBA" id="ARBA00010617"/>
    </source>
</evidence>
<dbReference type="EMBL" id="CAUH01007356">
    <property type="protein sequence ID" value="CCU82986.1"/>
    <property type="molecule type" value="Genomic_DNA"/>
</dbReference>
<feature type="binding site" description="axial binding residue" evidence="6">
    <location>
        <position position="451"/>
    </location>
    <ligand>
        <name>heme</name>
        <dbReference type="ChEBI" id="CHEBI:30413"/>
    </ligand>
    <ligandPart>
        <name>Fe</name>
        <dbReference type="ChEBI" id="CHEBI:18248"/>
    </ligandPart>
</feature>
<dbReference type="InterPro" id="IPR001128">
    <property type="entry name" value="Cyt_P450"/>
</dbReference>
<dbReference type="InParanoid" id="N1JQU4"/>
<keyword evidence="4 6" id="KW-0479">Metal-binding</keyword>
<reference evidence="8 9" key="1">
    <citation type="journal article" date="2010" name="Science">
        <title>Genome expansion and gene loss in powdery mildew fungi reveal tradeoffs in extreme parasitism.</title>
        <authorList>
            <person name="Spanu P.D."/>
            <person name="Abbott J.C."/>
            <person name="Amselem J."/>
            <person name="Burgis T.A."/>
            <person name="Soanes D.M."/>
            <person name="Stueber K."/>
            <person name="Ver Loren van Themaat E."/>
            <person name="Brown J.K.M."/>
            <person name="Butcher S.A."/>
            <person name="Gurr S.J."/>
            <person name="Lebrun M.-H."/>
            <person name="Ridout C.J."/>
            <person name="Schulze-Lefert P."/>
            <person name="Talbot N.J."/>
            <person name="Ahmadinejad N."/>
            <person name="Ametz C."/>
            <person name="Barton G.R."/>
            <person name="Benjdia M."/>
            <person name="Bidzinski P."/>
            <person name="Bindschedler L.V."/>
            <person name="Both M."/>
            <person name="Brewer M.T."/>
            <person name="Cadle-Davidson L."/>
            <person name="Cadle-Davidson M.M."/>
            <person name="Collemare J."/>
            <person name="Cramer R."/>
            <person name="Frenkel O."/>
            <person name="Godfrey D."/>
            <person name="Harriman J."/>
            <person name="Hoede C."/>
            <person name="King B.C."/>
            <person name="Klages S."/>
            <person name="Kleemann J."/>
            <person name="Knoll D."/>
            <person name="Koti P.S."/>
            <person name="Kreplak J."/>
            <person name="Lopez-Ruiz F.J."/>
            <person name="Lu X."/>
            <person name="Maekawa T."/>
            <person name="Mahanil S."/>
            <person name="Micali C."/>
            <person name="Milgroom M.G."/>
            <person name="Montana G."/>
            <person name="Noir S."/>
            <person name="O'Connell R.J."/>
            <person name="Oberhaensli S."/>
            <person name="Parlange F."/>
            <person name="Pedersen C."/>
            <person name="Quesneville H."/>
            <person name="Reinhardt R."/>
            <person name="Rott M."/>
            <person name="Sacristan S."/>
            <person name="Schmidt S.M."/>
            <person name="Schoen M."/>
            <person name="Skamnioti P."/>
            <person name="Sommer H."/>
            <person name="Stephens A."/>
            <person name="Takahara H."/>
            <person name="Thordal-Christensen H."/>
            <person name="Vigouroux M."/>
            <person name="Wessling R."/>
            <person name="Wicker T."/>
            <person name="Panstruga R."/>
        </authorList>
    </citation>
    <scope>NUCLEOTIDE SEQUENCE [LARGE SCALE GENOMIC DNA]</scope>
    <source>
        <strain evidence="8">DH14</strain>
    </source>
</reference>
<name>N1JQU4_BLUG1</name>
<keyword evidence="9" id="KW-1185">Reference proteome</keyword>
<dbReference type="PRINTS" id="PR00463">
    <property type="entry name" value="EP450I"/>
</dbReference>
<evidence type="ECO:0000313" key="9">
    <source>
        <dbReference type="Proteomes" id="UP000015441"/>
    </source>
</evidence>
<dbReference type="AlphaFoldDB" id="N1JQU4"/>
<evidence type="ECO:0000256" key="3">
    <source>
        <dbReference type="ARBA" id="ARBA00022617"/>
    </source>
</evidence>
<dbReference type="InterPro" id="IPR017972">
    <property type="entry name" value="Cyt_P450_CS"/>
</dbReference>
<dbReference type="STRING" id="546991.N1JQU4"/>